<dbReference type="PRINTS" id="PR01550">
    <property type="entry name" value="TOP6AFAMILY"/>
</dbReference>
<dbReference type="EMBL" id="KZ819662">
    <property type="protein sequence ID" value="PWN31065.1"/>
    <property type="molecule type" value="Genomic_DNA"/>
</dbReference>
<evidence type="ECO:0000259" key="13">
    <source>
        <dbReference type="Pfam" id="PF21180"/>
    </source>
</evidence>
<dbReference type="PANTHER" id="PTHR10848">
    <property type="entry name" value="MEIOTIC RECOMBINATION PROTEIN SPO11"/>
    <property type="match status" value="1"/>
</dbReference>
<keyword evidence="9 10" id="KW-0413">Isomerase</keyword>
<comment type="cofactor">
    <cofactor evidence="2">
        <name>Mg(2+)</name>
        <dbReference type="ChEBI" id="CHEBI:18420"/>
    </cofactor>
</comment>
<sequence length="496" mass="54049">MDIDLPESQIWPAWPSQGQYASSSALAQYDDLRFSDEEEEQGQHQVPPSQMSDEEEEDAIPTVEESNASSVPSAADLGAEAGEPRTPLPIQNALAPLPSQNALAPLPSQNALAHRARLAQQRATVQQAIQSAVTSFLDDLRQLRIDAALASPHVDTPSQRPCTRPRVARFSLTRSARSDDASTSRTQLFPSRSSTSTRRLAQLLRVLEEMSCALLTNQLVTKRDVYYRSPSLFGKQAVVDRIVDSVVARLGVRRSATGIVAAPKGLLAGCGTLHLTFTTAQAAAADILEPQASLHLSPARATSVPDVDVLEGVETQAQWILVVEKEAVFRTLLECRFADSTASKGIIMTGRGYPDLASREFLTRLCEEKPGLPIFTLVDADPYGMDISELYRRSLPSAVSFQLVGISMADVSSLELPTQPLSPADRKKANDMLSAANEMPSRIKLQLTQMLAQGIKAEIEAVEIAARRRRERAMEDGTAQQESLAGLVDYLRERLP</sequence>
<gene>
    <name evidence="14" type="ORF">BDZ90DRAFT_32749</name>
</gene>
<dbReference type="CDD" id="cd00223">
    <property type="entry name" value="TOPRIM_TopoIIB_SPO"/>
    <property type="match status" value="1"/>
</dbReference>
<evidence type="ECO:0000256" key="6">
    <source>
        <dbReference type="ARBA" id="ARBA00022842"/>
    </source>
</evidence>
<evidence type="ECO:0000256" key="9">
    <source>
        <dbReference type="ARBA" id="ARBA00023235"/>
    </source>
</evidence>
<protein>
    <recommendedName>
        <fullName evidence="4">DNA topoisomerase (ATP-hydrolyzing)</fullName>
        <ecNumber evidence="4">5.6.2.2</ecNumber>
    </recommendedName>
</protein>
<evidence type="ECO:0000256" key="10">
    <source>
        <dbReference type="PROSITE-ProRule" id="PRU01385"/>
    </source>
</evidence>
<dbReference type="InterPro" id="IPR036078">
    <property type="entry name" value="Spo11/TopoVI_A_sf"/>
</dbReference>
<evidence type="ECO:0000256" key="1">
    <source>
        <dbReference type="ARBA" id="ARBA00000185"/>
    </source>
</evidence>
<dbReference type="OrthoDB" id="5377392at2759"/>
<feature type="domain" description="Spo11/DNA topoisomerase VI subunit A N-terminal" evidence="12">
    <location>
        <begin position="198"/>
        <end position="256"/>
    </location>
</feature>
<feature type="active site" description="O-(5'-phospho-DNA)-tyrosine intermediate" evidence="10">
    <location>
        <position position="227"/>
    </location>
</feature>
<accession>A0A316V6I9</accession>
<feature type="compositionally biased region" description="Polar residues" evidence="11">
    <location>
        <begin position="16"/>
        <end position="26"/>
    </location>
</feature>
<evidence type="ECO:0000256" key="4">
    <source>
        <dbReference type="ARBA" id="ARBA00012895"/>
    </source>
</evidence>
<dbReference type="SUPFAM" id="SSF56726">
    <property type="entry name" value="DNA topoisomerase IV, alpha subunit"/>
    <property type="match status" value="1"/>
</dbReference>
<evidence type="ECO:0000313" key="15">
    <source>
        <dbReference type="Proteomes" id="UP000245884"/>
    </source>
</evidence>
<evidence type="ECO:0000256" key="5">
    <source>
        <dbReference type="ARBA" id="ARBA00022723"/>
    </source>
</evidence>
<dbReference type="EC" id="5.6.2.2" evidence="4"/>
<organism evidence="14 15">
    <name type="scientific">Jaminaea rosea</name>
    <dbReference type="NCBI Taxonomy" id="1569628"/>
    <lineage>
        <taxon>Eukaryota</taxon>
        <taxon>Fungi</taxon>
        <taxon>Dikarya</taxon>
        <taxon>Basidiomycota</taxon>
        <taxon>Ustilaginomycotina</taxon>
        <taxon>Exobasidiomycetes</taxon>
        <taxon>Microstromatales</taxon>
        <taxon>Microstromatales incertae sedis</taxon>
        <taxon>Jaminaea</taxon>
    </lineage>
</organism>
<dbReference type="GO" id="GO:0003677">
    <property type="term" value="F:DNA binding"/>
    <property type="evidence" value="ECO:0007669"/>
    <property type="project" value="UniProtKB-UniRule"/>
</dbReference>
<feature type="domain" description="Topoisomerase 6 subunit A/Spo11 TOPRIM" evidence="13">
    <location>
        <begin position="320"/>
        <end position="463"/>
    </location>
</feature>
<dbReference type="GeneID" id="37031322"/>
<keyword evidence="7 10" id="KW-0799">Topoisomerase</keyword>
<dbReference type="AlphaFoldDB" id="A0A316V6I9"/>
<dbReference type="STRING" id="1569628.A0A316V6I9"/>
<keyword evidence="8 10" id="KW-0238">DNA-binding</keyword>
<dbReference type="PROSITE" id="PS52041">
    <property type="entry name" value="TOPO_IIB"/>
    <property type="match status" value="1"/>
</dbReference>
<evidence type="ECO:0000256" key="7">
    <source>
        <dbReference type="ARBA" id="ARBA00023029"/>
    </source>
</evidence>
<keyword evidence="6" id="KW-0460">Magnesium</keyword>
<evidence type="ECO:0000259" key="12">
    <source>
        <dbReference type="Pfam" id="PF04406"/>
    </source>
</evidence>
<dbReference type="GO" id="GO:0042138">
    <property type="term" value="P:meiotic DNA double-strand break formation"/>
    <property type="evidence" value="ECO:0007669"/>
    <property type="project" value="TreeGrafter"/>
</dbReference>
<proteinExistence type="inferred from homology"/>
<feature type="region of interest" description="Disordered" evidence="11">
    <location>
        <begin position="1"/>
        <end position="93"/>
    </location>
</feature>
<dbReference type="InterPro" id="IPR002815">
    <property type="entry name" value="Spo11/TopoVI_A"/>
</dbReference>
<keyword evidence="15" id="KW-1185">Reference proteome</keyword>
<name>A0A316V6I9_9BASI</name>
<comment type="similarity">
    <text evidence="3 10">Belongs to the TOP6A family.</text>
</comment>
<dbReference type="Gene3D" id="3.40.1360.10">
    <property type="match status" value="1"/>
</dbReference>
<dbReference type="Proteomes" id="UP000245884">
    <property type="component" value="Unassembled WGS sequence"/>
</dbReference>
<dbReference type="InterPro" id="IPR036388">
    <property type="entry name" value="WH-like_DNA-bd_sf"/>
</dbReference>
<dbReference type="Pfam" id="PF04406">
    <property type="entry name" value="TP6A_N"/>
    <property type="match status" value="1"/>
</dbReference>
<dbReference type="GO" id="GO:0000706">
    <property type="term" value="P:meiotic DNA double-strand break processing"/>
    <property type="evidence" value="ECO:0007669"/>
    <property type="project" value="TreeGrafter"/>
</dbReference>
<evidence type="ECO:0000256" key="8">
    <source>
        <dbReference type="ARBA" id="ARBA00023125"/>
    </source>
</evidence>
<dbReference type="InterPro" id="IPR034136">
    <property type="entry name" value="TOPRIM_Topo6A/Spo11"/>
</dbReference>
<dbReference type="InterPro" id="IPR013049">
    <property type="entry name" value="Spo11/TopoVI_A_N"/>
</dbReference>
<dbReference type="GO" id="GO:0005524">
    <property type="term" value="F:ATP binding"/>
    <property type="evidence" value="ECO:0007669"/>
    <property type="project" value="InterPro"/>
</dbReference>
<evidence type="ECO:0000256" key="3">
    <source>
        <dbReference type="ARBA" id="ARBA00006559"/>
    </source>
</evidence>
<evidence type="ECO:0000256" key="2">
    <source>
        <dbReference type="ARBA" id="ARBA00001946"/>
    </source>
</evidence>
<dbReference type="PANTHER" id="PTHR10848:SF0">
    <property type="entry name" value="MEIOTIC RECOMBINATION PROTEIN SPO11"/>
    <property type="match status" value="1"/>
</dbReference>
<dbReference type="RefSeq" id="XP_025365677.1">
    <property type="nucleotide sequence ID" value="XM_025509499.1"/>
</dbReference>
<comment type="catalytic activity">
    <reaction evidence="1 10">
        <text>ATP-dependent breakage, passage and rejoining of double-stranded DNA.</text>
        <dbReference type="EC" id="5.6.2.2"/>
    </reaction>
</comment>
<dbReference type="GO" id="GO:0000228">
    <property type="term" value="C:nuclear chromosome"/>
    <property type="evidence" value="ECO:0007669"/>
    <property type="project" value="TreeGrafter"/>
</dbReference>
<dbReference type="GO" id="GO:0046872">
    <property type="term" value="F:metal ion binding"/>
    <property type="evidence" value="ECO:0007669"/>
    <property type="project" value="UniProtKB-KW"/>
</dbReference>
<evidence type="ECO:0000256" key="11">
    <source>
        <dbReference type="SAM" id="MobiDB-lite"/>
    </source>
</evidence>
<dbReference type="Gene3D" id="1.10.10.10">
    <property type="entry name" value="Winged helix-like DNA-binding domain superfamily/Winged helix DNA-binding domain"/>
    <property type="match status" value="1"/>
</dbReference>
<dbReference type="GO" id="GO:0003918">
    <property type="term" value="F:DNA topoisomerase type II (double strand cut, ATP-hydrolyzing) activity"/>
    <property type="evidence" value="ECO:0007669"/>
    <property type="project" value="UniProtKB-UniRule"/>
</dbReference>
<dbReference type="Pfam" id="PF21180">
    <property type="entry name" value="TOP6A-Spo11_Toprim"/>
    <property type="match status" value="1"/>
</dbReference>
<keyword evidence="5" id="KW-0479">Metal-binding</keyword>
<reference evidence="14 15" key="1">
    <citation type="journal article" date="2018" name="Mol. Biol. Evol.">
        <title>Broad Genomic Sampling Reveals a Smut Pathogenic Ancestry of the Fungal Clade Ustilaginomycotina.</title>
        <authorList>
            <person name="Kijpornyongpan T."/>
            <person name="Mondo S.J."/>
            <person name="Barry K."/>
            <person name="Sandor L."/>
            <person name="Lee J."/>
            <person name="Lipzen A."/>
            <person name="Pangilinan J."/>
            <person name="LaButti K."/>
            <person name="Hainaut M."/>
            <person name="Henrissat B."/>
            <person name="Grigoriev I.V."/>
            <person name="Spatafora J.W."/>
            <person name="Aime M.C."/>
        </authorList>
    </citation>
    <scope>NUCLEOTIDE SEQUENCE [LARGE SCALE GENOMIC DNA]</scope>
    <source>
        <strain evidence="14 15">MCA 5214</strain>
    </source>
</reference>
<dbReference type="GO" id="GO:0007131">
    <property type="term" value="P:reciprocal meiotic recombination"/>
    <property type="evidence" value="ECO:0007669"/>
    <property type="project" value="TreeGrafter"/>
</dbReference>
<evidence type="ECO:0000313" key="14">
    <source>
        <dbReference type="EMBL" id="PWN31065.1"/>
    </source>
</evidence>